<proteinExistence type="predicted"/>
<evidence type="ECO:0000256" key="3">
    <source>
        <dbReference type="ARBA" id="ARBA00022837"/>
    </source>
</evidence>
<sequence>MSSQSREKFGLINFDKSREEVKIWDIDSLSNNSSQVFAECLSEEEIMGLKQILKNVDTDNSGTITLEELKQGLAKQGTKLSDYEIKQLMEAVNIYQEQAPREFGMDDENDLREIINEVDTDHDGRINYDEFIAMMKKGNPEAATMNPKKRRDSFAPIDTWTYTKRLSEHVAAQTKALDVLSTFLAILEANPLRVSSIRTMSSANNLHHGTSPWICRVSPFITKANMNELRADPWCSPIITGKCSESPLIVCTLVLAQSYISLIALVYATCISNLQTSL</sequence>
<keyword evidence="3" id="KW-0106">Calcium</keyword>
<dbReference type="CDD" id="cd00051">
    <property type="entry name" value="EFh"/>
    <property type="match status" value="1"/>
</dbReference>
<dbReference type="Pfam" id="PF00036">
    <property type="entry name" value="EF-hand_1"/>
    <property type="match status" value="2"/>
</dbReference>
<protein>
    <recommendedName>
        <fullName evidence="4">EF-hand domain-containing protein</fullName>
    </recommendedName>
</protein>
<evidence type="ECO:0000313" key="6">
    <source>
        <dbReference type="Proteomes" id="UP001291623"/>
    </source>
</evidence>
<dbReference type="Proteomes" id="UP001291623">
    <property type="component" value="Unassembled WGS sequence"/>
</dbReference>
<dbReference type="AlphaFoldDB" id="A0AAE1QTT5"/>
<feature type="domain" description="EF-hand" evidence="4">
    <location>
        <begin position="106"/>
        <end position="141"/>
    </location>
</feature>
<comment type="caution">
    <text evidence="5">The sequence shown here is derived from an EMBL/GenBank/DDBJ whole genome shotgun (WGS) entry which is preliminary data.</text>
</comment>
<gene>
    <name evidence="5" type="ORF">RND71_040586</name>
</gene>
<dbReference type="InterPro" id="IPR002048">
    <property type="entry name" value="EF_hand_dom"/>
</dbReference>
<evidence type="ECO:0000313" key="5">
    <source>
        <dbReference type="EMBL" id="KAK4339124.1"/>
    </source>
</evidence>
<organism evidence="5 6">
    <name type="scientific">Anisodus tanguticus</name>
    <dbReference type="NCBI Taxonomy" id="243964"/>
    <lineage>
        <taxon>Eukaryota</taxon>
        <taxon>Viridiplantae</taxon>
        <taxon>Streptophyta</taxon>
        <taxon>Embryophyta</taxon>
        <taxon>Tracheophyta</taxon>
        <taxon>Spermatophyta</taxon>
        <taxon>Magnoliopsida</taxon>
        <taxon>eudicotyledons</taxon>
        <taxon>Gunneridae</taxon>
        <taxon>Pentapetalae</taxon>
        <taxon>asterids</taxon>
        <taxon>lamiids</taxon>
        <taxon>Solanales</taxon>
        <taxon>Solanaceae</taxon>
        <taxon>Solanoideae</taxon>
        <taxon>Hyoscyameae</taxon>
        <taxon>Anisodus</taxon>
    </lineage>
</organism>
<keyword evidence="1" id="KW-0479">Metal-binding</keyword>
<keyword evidence="2" id="KW-0677">Repeat</keyword>
<dbReference type="EMBL" id="JAVYJV010000023">
    <property type="protein sequence ID" value="KAK4339124.1"/>
    <property type="molecule type" value="Genomic_DNA"/>
</dbReference>
<name>A0AAE1QTT5_9SOLA</name>
<dbReference type="PROSITE" id="PS00018">
    <property type="entry name" value="EF_HAND_1"/>
    <property type="match status" value="2"/>
</dbReference>
<dbReference type="InterPro" id="IPR018247">
    <property type="entry name" value="EF_Hand_1_Ca_BS"/>
</dbReference>
<accession>A0AAE1QTT5</accession>
<feature type="domain" description="EF-hand" evidence="4">
    <location>
        <begin position="44"/>
        <end position="79"/>
    </location>
</feature>
<evidence type="ECO:0000256" key="1">
    <source>
        <dbReference type="ARBA" id="ARBA00022723"/>
    </source>
</evidence>
<dbReference type="GO" id="GO:0005509">
    <property type="term" value="F:calcium ion binding"/>
    <property type="evidence" value="ECO:0007669"/>
    <property type="project" value="InterPro"/>
</dbReference>
<evidence type="ECO:0000256" key="2">
    <source>
        <dbReference type="ARBA" id="ARBA00022737"/>
    </source>
</evidence>
<dbReference type="SUPFAM" id="SSF47473">
    <property type="entry name" value="EF-hand"/>
    <property type="match status" value="1"/>
</dbReference>
<dbReference type="PANTHER" id="PTHR45942">
    <property type="entry name" value="PROTEIN PHOSPATASE 3 REGULATORY SUBUNIT B ALPHA ISOFORM TYPE 1"/>
    <property type="match status" value="1"/>
</dbReference>
<dbReference type="SMART" id="SM00054">
    <property type="entry name" value="EFh"/>
    <property type="match status" value="2"/>
</dbReference>
<dbReference type="Gene3D" id="1.10.238.10">
    <property type="entry name" value="EF-hand"/>
    <property type="match status" value="2"/>
</dbReference>
<dbReference type="PROSITE" id="PS50222">
    <property type="entry name" value="EF_HAND_2"/>
    <property type="match status" value="2"/>
</dbReference>
<evidence type="ECO:0000259" key="4">
    <source>
        <dbReference type="PROSITE" id="PS50222"/>
    </source>
</evidence>
<reference evidence="5" key="1">
    <citation type="submission" date="2023-12" db="EMBL/GenBank/DDBJ databases">
        <title>Genome assembly of Anisodus tanguticus.</title>
        <authorList>
            <person name="Wang Y.-J."/>
        </authorList>
    </citation>
    <scope>NUCLEOTIDE SEQUENCE</scope>
    <source>
        <strain evidence="5">KB-2021</strain>
        <tissue evidence="5">Leaf</tissue>
    </source>
</reference>
<dbReference type="InterPro" id="IPR011992">
    <property type="entry name" value="EF-hand-dom_pair"/>
</dbReference>
<keyword evidence="6" id="KW-1185">Reference proteome</keyword>